<dbReference type="AlphaFoldDB" id="A0A1G2SM51"/>
<accession>A0A1G2SM51</accession>
<gene>
    <name evidence="1" type="ORF">A2591_03630</name>
</gene>
<dbReference type="STRING" id="1802730.A2591_03630"/>
<dbReference type="EMBL" id="MHUZ01000017">
    <property type="protein sequence ID" value="OHA85778.1"/>
    <property type="molecule type" value="Genomic_DNA"/>
</dbReference>
<proteinExistence type="predicted"/>
<protein>
    <submittedName>
        <fullName evidence="1">Uncharacterized protein</fullName>
    </submittedName>
</protein>
<evidence type="ECO:0000313" key="1">
    <source>
        <dbReference type="EMBL" id="OHA85778.1"/>
    </source>
</evidence>
<comment type="caution">
    <text evidence="1">The sequence shown here is derived from an EMBL/GenBank/DDBJ whole genome shotgun (WGS) entry which is preliminary data.</text>
</comment>
<evidence type="ECO:0000313" key="2">
    <source>
        <dbReference type="Proteomes" id="UP000178168"/>
    </source>
</evidence>
<dbReference type="Proteomes" id="UP000178168">
    <property type="component" value="Unassembled WGS sequence"/>
</dbReference>
<reference evidence="1 2" key="1">
    <citation type="journal article" date="2016" name="Nat. Commun.">
        <title>Thousands of microbial genomes shed light on interconnected biogeochemical processes in an aquifer system.</title>
        <authorList>
            <person name="Anantharaman K."/>
            <person name="Brown C.T."/>
            <person name="Hug L.A."/>
            <person name="Sharon I."/>
            <person name="Castelle C.J."/>
            <person name="Probst A.J."/>
            <person name="Thomas B.C."/>
            <person name="Singh A."/>
            <person name="Wilkins M.J."/>
            <person name="Karaoz U."/>
            <person name="Brodie E.L."/>
            <person name="Williams K.H."/>
            <person name="Hubbard S.S."/>
            <person name="Banfield J.F."/>
        </authorList>
    </citation>
    <scope>NUCLEOTIDE SEQUENCE [LARGE SCALE GENOMIC DNA]</scope>
</reference>
<organism evidence="1 2">
    <name type="scientific">Candidatus Yonathbacteria bacterium RIFOXYD1_FULL_52_36</name>
    <dbReference type="NCBI Taxonomy" id="1802730"/>
    <lineage>
        <taxon>Bacteria</taxon>
        <taxon>Candidatus Yonathiibacteriota</taxon>
    </lineage>
</organism>
<sequence length="363" mass="41092">MSIQETLEEMHPLKQGRRYDGYFSCIRAALAAYRMYGAQEDTLPMAKEMLQGYVDRVAHALHLIELRYLFDASATVDIDAQYSGFPGSYHFGVLEHDLEHGPHDGTLNQRDLRKVVLDTLFKQGAASEHLLHDLALRQYFDELHGAAQPFLPFEVVRLQAPAEGSTEYVIAWISFDGVKNLPCVYTMFFEYSGAEAFHRESTYMRKVAKVLSEETNAMPLMSDLAHTIDSALIDIHPKYIHRITIGPVFIPGLTCENDGILELLENQPEHHRGAFSFAMQITHEDIQSSGQHETGAVAKELGIDRRFEVFQVNDLDERCAERKATRVRQILLVPHRIAQSISSEDAKHLNHDIVTFDNNGGLL</sequence>
<name>A0A1G2SM51_9BACT</name>